<dbReference type="PANTHER" id="PTHR35337">
    <property type="entry name" value="SLR1478 PROTEIN"/>
    <property type="match status" value="1"/>
</dbReference>
<dbReference type="Pfam" id="PF01944">
    <property type="entry name" value="SpoIIM"/>
    <property type="match status" value="1"/>
</dbReference>
<dbReference type="PANTHER" id="PTHR35337:SF1">
    <property type="entry name" value="SLR1478 PROTEIN"/>
    <property type="match status" value="1"/>
</dbReference>
<feature type="transmembrane region" description="Helical" evidence="1">
    <location>
        <begin position="176"/>
        <end position="199"/>
    </location>
</feature>
<keyword evidence="1" id="KW-1133">Transmembrane helix</keyword>
<gene>
    <name evidence="2" type="ORF">H9X91_06340</name>
</gene>
<dbReference type="EMBL" id="JACSNX010000006">
    <property type="protein sequence ID" value="MBM6851059.1"/>
    <property type="molecule type" value="Genomic_DNA"/>
</dbReference>
<keyword evidence="3" id="KW-1185">Reference proteome</keyword>
<feature type="transmembrane region" description="Helical" evidence="1">
    <location>
        <begin position="71"/>
        <end position="94"/>
    </location>
</feature>
<organism evidence="2 3">
    <name type="scientific">Oscillibacter valericigenes</name>
    <dbReference type="NCBI Taxonomy" id="351091"/>
    <lineage>
        <taxon>Bacteria</taxon>
        <taxon>Bacillati</taxon>
        <taxon>Bacillota</taxon>
        <taxon>Clostridia</taxon>
        <taxon>Eubacteriales</taxon>
        <taxon>Oscillospiraceae</taxon>
        <taxon>Oscillibacter</taxon>
    </lineage>
</organism>
<dbReference type="InterPro" id="IPR002798">
    <property type="entry name" value="SpoIIM-like"/>
</dbReference>
<reference evidence="2 3" key="1">
    <citation type="journal article" date="2021" name="Sci. Rep.">
        <title>The distribution of antibiotic resistance genes in chicken gut microbiota commensals.</title>
        <authorList>
            <person name="Juricova H."/>
            <person name="Matiasovicova J."/>
            <person name="Kubasova T."/>
            <person name="Cejkova D."/>
            <person name="Rychlik I."/>
        </authorList>
    </citation>
    <scope>NUCLEOTIDE SEQUENCE [LARGE SCALE GENOMIC DNA]</scope>
    <source>
        <strain evidence="2 3">An411</strain>
    </source>
</reference>
<sequence>MRRFLLAQFSPVLQAWRNGYEGEVRRSVIAFFVLILLAFGVCLAVPEVRLGLSAYLQGFYQDMDLTDETGALSPLALFLNNLRACVVTMLYGLIPYVRMPALALGMNAVVLGGMAAVYAAADSTMLLFAAGLLPHGIFELPALILSFSMGLYVCGHLTRRVRGDSTALSLRRCASLSMRLLVFLVLPLLILAAVTEAYVTPLVMGLFL</sequence>
<proteinExistence type="predicted"/>
<feature type="transmembrane region" description="Helical" evidence="1">
    <location>
        <begin position="133"/>
        <end position="155"/>
    </location>
</feature>
<keyword evidence="1" id="KW-0472">Membrane</keyword>
<accession>A0ABS2FTZ7</accession>
<keyword evidence="1" id="KW-0812">Transmembrane</keyword>
<dbReference type="Proteomes" id="UP000719500">
    <property type="component" value="Unassembled WGS sequence"/>
</dbReference>
<feature type="transmembrane region" description="Helical" evidence="1">
    <location>
        <begin position="101"/>
        <end position="121"/>
    </location>
</feature>
<dbReference type="RefSeq" id="WP_204803643.1">
    <property type="nucleotide sequence ID" value="NZ_JACSNS010000007.1"/>
</dbReference>
<evidence type="ECO:0000256" key="1">
    <source>
        <dbReference type="SAM" id="Phobius"/>
    </source>
</evidence>
<evidence type="ECO:0000313" key="2">
    <source>
        <dbReference type="EMBL" id="MBM6851059.1"/>
    </source>
</evidence>
<protein>
    <submittedName>
        <fullName evidence="2">Stage II sporulation protein M</fullName>
    </submittedName>
</protein>
<evidence type="ECO:0000313" key="3">
    <source>
        <dbReference type="Proteomes" id="UP000719500"/>
    </source>
</evidence>
<feature type="transmembrane region" description="Helical" evidence="1">
    <location>
        <begin position="27"/>
        <end position="46"/>
    </location>
</feature>
<comment type="caution">
    <text evidence="2">The sequence shown here is derived from an EMBL/GenBank/DDBJ whole genome shotgun (WGS) entry which is preliminary data.</text>
</comment>
<name>A0ABS2FTZ7_9FIRM</name>